<protein>
    <submittedName>
        <fullName evidence="3">Uncharacterized protein</fullName>
    </submittedName>
</protein>
<feature type="transmembrane region" description="Helical" evidence="2">
    <location>
        <begin position="125"/>
        <end position="142"/>
    </location>
</feature>
<accession>A0AAN0K8Z6</accession>
<keyword evidence="2" id="KW-1133">Transmembrane helix</keyword>
<reference evidence="3" key="1">
    <citation type="journal article" date="2024" name="Int. J. Syst. Evol. Microbiol.">
        <title>Brooklawnia propionicigenes sp. nov., a facultatively anaerobic, propionate-producing bacterium isolated from a methanogenic reactor treating waste from cattle farms.</title>
        <authorList>
            <person name="Akita Y."/>
            <person name="Ueki A."/>
            <person name="Tonouchi A."/>
            <person name="Sugawara Y."/>
            <person name="Honma S."/>
            <person name="Kaku N."/>
            <person name="Ueki K."/>
        </authorList>
    </citation>
    <scope>NUCLEOTIDE SEQUENCE</scope>
    <source>
        <strain evidence="3">SH051</strain>
    </source>
</reference>
<feature type="transmembrane region" description="Helical" evidence="2">
    <location>
        <begin position="93"/>
        <end position="113"/>
    </location>
</feature>
<dbReference type="Proteomes" id="UP001431656">
    <property type="component" value="Chromosome"/>
</dbReference>
<organism evidence="3 4">
    <name type="scientific">Brooklawnia propionicigenes</name>
    <dbReference type="NCBI Taxonomy" id="3041175"/>
    <lineage>
        <taxon>Bacteria</taxon>
        <taxon>Bacillati</taxon>
        <taxon>Actinomycetota</taxon>
        <taxon>Actinomycetes</taxon>
        <taxon>Propionibacteriales</taxon>
        <taxon>Propionibacteriaceae</taxon>
        <taxon>Brooklawnia</taxon>
    </lineage>
</organism>
<evidence type="ECO:0000313" key="4">
    <source>
        <dbReference type="Proteomes" id="UP001431656"/>
    </source>
</evidence>
<keyword evidence="2" id="KW-0472">Membrane</keyword>
<feature type="transmembrane region" description="Helical" evidence="2">
    <location>
        <begin position="158"/>
        <end position="179"/>
    </location>
</feature>
<feature type="region of interest" description="Disordered" evidence="1">
    <location>
        <begin position="189"/>
        <end position="216"/>
    </location>
</feature>
<sequence length="358" mass="38013">MTSYRTQVRYRTPALRVIGHALWIGSLLMLVAIIAVSVWFDSTAGGYGLTSVLLTIRLFGITRLPTSAALSVLIGALTAAAMNAPNRIARAGILAGGYALVMVLLDALVQLTYHASAWSKWLTPPLSLWIIVTAAGAAGLAWRQRKQDLRLPPAARRIAWRLIAAGLVLVIARQGWLLVQHGRYHSPYSSQTASSSSTGGGDEAPAQTYPTAEPVEPLDPAVPVAAVREDLSALYDSTLRAAGPDMLWVVPLSVSEAPCTNSSGADGTKVSLTGQFSTRDLDTATDNVDFLEITQANEAVARQIADTWVADGLMGNPDVMKGNFYFGDRGRGTLASAKIDFDQGNGNIDVAGRCATYA</sequence>
<keyword evidence="4" id="KW-1185">Reference proteome</keyword>
<dbReference type="EMBL" id="AP028056">
    <property type="protein sequence ID" value="BEH02991.1"/>
    <property type="molecule type" value="Genomic_DNA"/>
</dbReference>
<dbReference type="RefSeq" id="WP_286265081.1">
    <property type="nucleotide sequence ID" value="NZ_AP028056.1"/>
</dbReference>
<keyword evidence="2" id="KW-0812">Transmembrane</keyword>
<evidence type="ECO:0000313" key="3">
    <source>
        <dbReference type="EMBL" id="BEH02991.1"/>
    </source>
</evidence>
<dbReference type="KEGG" id="broo:brsh051_22720"/>
<feature type="transmembrane region" description="Helical" evidence="2">
    <location>
        <begin position="60"/>
        <end position="81"/>
    </location>
</feature>
<name>A0AAN0K8Z6_9ACTN</name>
<evidence type="ECO:0000256" key="1">
    <source>
        <dbReference type="SAM" id="MobiDB-lite"/>
    </source>
</evidence>
<proteinExistence type="predicted"/>
<evidence type="ECO:0000256" key="2">
    <source>
        <dbReference type="SAM" id="Phobius"/>
    </source>
</evidence>
<feature type="transmembrane region" description="Helical" evidence="2">
    <location>
        <begin position="21"/>
        <end position="40"/>
    </location>
</feature>
<gene>
    <name evidence="3" type="ORF">brsh051_22720</name>
</gene>
<dbReference type="AlphaFoldDB" id="A0AAN0K8Z6"/>